<dbReference type="AlphaFoldDB" id="A0A177NRS1"/>
<evidence type="ECO:0000259" key="8">
    <source>
        <dbReference type="PROSITE" id="PS51007"/>
    </source>
</evidence>
<name>A0A177NRS1_9GAMM</name>
<dbReference type="EMBL" id="LUUJ01000011">
    <property type="protein sequence ID" value="OAI20777.1"/>
    <property type="molecule type" value="Genomic_DNA"/>
</dbReference>
<feature type="chain" id="PRO_5015052478" evidence="7">
    <location>
        <begin position="24"/>
        <end position="189"/>
    </location>
</feature>
<dbReference type="PROSITE" id="PS51007">
    <property type="entry name" value="CYTC"/>
    <property type="match status" value="2"/>
</dbReference>
<keyword evidence="5 6" id="KW-0408">Iron</keyword>
<dbReference type="GO" id="GO:0009055">
    <property type="term" value="F:electron transfer activity"/>
    <property type="evidence" value="ECO:0007669"/>
    <property type="project" value="InterPro"/>
</dbReference>
<dbReference type="Proteomes" id="UP000077857">
    <property type="component" value="Unassembled WGS sequence"/>
</dbReference>
<accession>A0A177NRS1</accession>
<gene>
    <name evidence="10" type="ORF">A1356_10115</name>
    <name evidence="9" type="ORF">A1507_04820</name>
</gene>
<evidence type="ECO:0000256" key="1">
    <source>
        <dbReference type="ARBA" id="ARBA00022448"/>
    </source>
</evidence>
<protein>
    <submittedName>
        <fullName evidence="9">Cytochrome C</fullName>
    </submittedName>
</protein>
<dbReference type="Pfam" id="PF00034">
    <property type="entry name" value="Cytochrom_C"/>
    <property type="match status" value="2"/>
</dbReference>
<keyword evidence="4" id="KW-0249">Electron transport</keyword>
<evidence type="ECO:0000313" key="10">
    <source>
        <dbReference type="EMBL" id="OAI27053.1"/>
    </source>
</evidence>
<reference evidence="9 12" key="1">
    <citation type="submission" date="2016-03" db="EMBL/GenBank/DDBJ databases">
        <authorList>
            <person name="Ploux O."/>
        </authorList>
    </citation>
    <scope>NUCLEOTIDE SEQUENCE [LARGE SCALE GENOMIC DNA]</scope>
    <source>
        <strain evidence="9 12">R-45378</strain>
    </source>
</reference>
<dbReference type="Proteomes" id="UP000077734">
    <property type="component" value="Unassembled WGS sequence"/>
</dbReference>
<evidence type="ECO:0000313" key="11">
    <source>
        <dbReference type="Proteomes" id="UP000077734"/>
    </source>
</evidence>
<dbReference type="InterPro" id="IPR009056">
    <property type="entry name" value="Cyt_c-like_dom"/>
</dbReference>
<evidence type="ECO:0000256" key="2">
    <source>
        <dbReference type="ARBA" id="ARBA00022617"/>
    </source>
</evidence>
<dbReference type="PANTHER" id="PTHR33751:SF9">
    <property type="entry name" value="CYTOCHROME C4"/>
    <property type="match status" value="1"/>
</dbReference>
<dbReference type="InterPro" id="IPR036909">
    <property type="entry name" value="Cyt_c-like_dom_sf"/>
</dbReference>
<keyword evidence="3 6" id="KW-0479">Metal-binding</keyword>
<sequence length="189" mass="19372">MNNNYHKIKIIVMLGLFAAGANAADINAGKAKAAVCQGCHGSAGVSSSPLWPSLAGQGAIYLESQLNKFKSGQRENEVMKPIAAGLSEADMQNLAAYYASLPGKSAGGGSDAALIGQGKEKAGMCLGCHGNNGQGTGMVPKLAGQQPQYLAKQLADFKKGARKAPQMNAMAQSLSDDDIKALAAYLGSL</sequence>
<dbReference type="PANTHER" id="PTHR33751">
    <property type="entry name" value="CBB3-TYPE CYTOCHROME C OXIDASE SUBUNIT FIXP"/>
    <property type="match status" value="1"/>
</dbReference>
<keyword evidence="1" id="KW-0813">Transport</keyword>
<keyword evidence="7" id="KW-0732">Signal</keyword>
<feature type="domain" description="Cytochrome c" evidence="8">
    <location>
        <begin position="24"/>
        <end position="102"/>
    </location>
</feature>
<dbReference type="InterPro" id="IPR050597">
    <property type="entry name" value="Cytochrome_c_Oxidase_Subunit"/>
</dbReference>
<keyword evidence="2 6" id="KW-0349">Heme</keyword>
<feature type="signal peptide" evidence="7">
    <location>
        <begin position="1"/>
        <end position="23"/>
    </location>
</feature>
<evidence type="ECO:0000256" key="6">
    <source>
        <dbReference type="PROSITE-ProRule" id="PRU00433"/>
    </source>
</evidence>
<keyword evidence="11" id="KW-1185">Reference proteome</keyword>
<dbReference type="KEGG" id="mko:MKLM6_1012"/>
<dbReference type="GO" id="GO:0046872">
    <property type="term" value="F:metal ion binding"/>
    <property type="evidence" value="ECO:0007669"/>
    <property type="project" value="UniProtKB-KW"/>
</dbReference>
<evidence type="ECO:0000256" key="3">
    <source>
        <dbReference type="ARBA" id="ARBA00022723"/>
    </source>
</evidence>
<dbReference type="GO" id="GO:0020037">
    <property type="term" value="F:heme binding"/>
    <property type="evidence" value="ECO:0007669"/>
    <property type="project" value="InterPro"/>
</dbReference>
<organism evidence="9 12">
    <name type="scientific">Methylomonas koyamae</name>
    <dbReference type="NCBI Taxonomy" id="702114"/>
    <lineage>
        <taxon>Bacteria</taxon>
        <taxon>Pseudomonadati</taxon>
        <taxon>Pseudomonadota</taxon>
        <taxon>Gammaproteobacteria</taxon>
        <taxon>Methylococcales</taxon>
        <taxon>Methylococcaceae</taxon>
        <taxon>Methylomonas</taxon>
    </lineage>
</organism>
<dbReference type="SUPFAM" id="SSF46626">
    <property type="entry name" value="Cytochrome c"/>
    <property type="match status" value="2"/>
</dbReference>
<evidence type="ECO:0000256" key="5">
    <source>
        <dbReference type="ARBA" id="ARBA00023004"/>
    </source>
</evidence>
<dbReference type="OrthoDB" id="9796421at2"/>
<feature type="domain" description="Cytochrome c" evidence="8">
    <location>
        <begin position="113"/>
        <end position="189"/>
    </location>
</feature>
<dbReference type="Gene3D" id="1.10.760.10">
    <property type="entry name" value="Cytochrome c-like domain"/>
    <property type="match status" value="2"/>
</dbReference>
<reference evidence="10 11" key="2">
    <citation type="submission" date="2016-03" db="EMBL/GenBank/DDBJ databases">
        <authorList>
            <person name="Heylen K."/>
            <person name="De Vos P."/>
            <person name="Vekeman B."/>
        </authorList>
    </citation>
    <scope>NUCLEOTIDE SEQUENCE [LARGE SCALE GENOMIC DNA]</scope>
    <source>
        <strain evidence="10 11">R-49807</strain>
    </source>
</reference>
<evidence type="ECO:0000256" key="4">
    <source>
        <dbReference type="ARBA" id="ARBA00022982"/>
    </source>
</evidence>
<dbReference type="RefSeq" id="WP_054763557.1">
    <property type="nucleotide sequence ID" value="NZ_AP019777.1"/>
</dbReference>
<proteinExistence type="predicted"/>
<comment type="caution">
    <text evidence="9">The sequence shown here is derived from an EMBL/GenBank/DDBJ whole genome shotgun (WGS) entry which is preliminary data.</text>
</comment>
<evidence type="ECO:0000313" key="9">
    <source>
        <dbReference type="EMBL" id="OAI20777.1"/>
    </source>
</evidence>
<dbReference type="EMBL" id="LUUL01000066">
    <property type="protein sequence ID" value="OAI27053.1"/>
    <property type="molecule type" value="Genomic_DNA"/>
</dbReference>
<evidence type="ECO:0000313" key="12">
    <source>
        <dbReference type="Proteomes" id="UP000077857"/>
    </source>
</evidence>
<evidence type="ECO:0000256" key="7">
    <source>
        <dbReference type="SAM" id="SignalP"/>
    </source>
</evidence>